<accession>X1KT62</accession>
<evidence type="ECO:0000313" key="1">
    <source>
        <dbReference type="EMBL" id="GAH85178.1"/>
    </source>
</evidence>
<gene>
    <name evidence="1" type="ORF">S03H2_56065</name>
</gene>
<comment type="caution">
    <text evidence="1">The sequence shown here is derived from an EMBL/GenBank/DDBJ whole genome shotgun (WGS) entry which is preliminary data.</text>
</comment>
<dbReference type="EMBL" id="BARU01035852">
    <property type="protein sequence ID" value="GAH85178.1"/>
    <property type="molecule type" value="Genomic_DNA"/>
</dbReference>
<reference evidence="1" key="1">
    <citation type="journal article" date="2014" name="Front. Microbiol.">
        <title>High frequency of phylogenetically diverse reductive dehalogenase-homologous genes in deep subseafloor sedimentary metagenomes.</title>
        <authorList>
            <person name="Kawai M."/>
            <person name="Futagami T."/>
            <person name="Toyoda A."/>
            <person name="Takaki Y."/>
            <person name="Nishi S."/>
            <person name="Hori S."/>
            <person name="Arai W."/>
            <person name="Tsubouchi T."/>
            <person name="Morono Y."/>
            <person name="Uchiyama I."/>
            <person name="Ito T."/>
            <person name="Fujiyama A."/>
            <person name="Inagaki F."/>
            <person name="Takami H."/>
        </authorList>
    </citation>
    <scope>NUCLEOTIDE SEQUENCE</scope>
    <source>
        <strain evidence="1">Expedition CK06-06</strain>
    </source>
</reference>
<proteinExistence type="predicted"/>
<protein>
    <submittedName>
        <fullName evidence="1">Uncharacterized protein</fullName>
    </submittedName>
</protein>
<dbReference type="AlphaFoldDB" id="X1KT62"/>
<name>X1KT62_9ZZZZ</name>
<sequence>MARSLAVWCNAQMTPSCSAETSLSRSVDELLQQLDASNATP</sequence>
<organism evidence="1">
    <name type="scientific">marine sediment metagenome</name>
    <dbReference type="NCBI Taxonomy" id="412755"/>
    <lineage>
        <taxon>unclassified sequences</taxon>
        <taxon>metagenomes</taxon>
        <taxon>ecological metagenomes</taxon>
    </lineage>
</organism>
<feature type="non-terminal residue" evidence="1">
    <location>
        <position position="41"/>
    </location>
</feature>